<dbReference type="GO" id="GO:0005789">
    <property type="term" value="C:endoplasmic reticulum membrane"/>
    <property type="evidence" value="ECO:0007669"/>
    <property type="project" value="UniProtKB-SubCell"/>
</dbReference>
<evidence type="ECO:0000313" key="9">
    <source>
        <dbReference type="Proteomes" id="UP001345219"/>
    </source>
</evidence>
<keyword evidence="5 6" id="KW-0472">Membrane</keyword>
<protein>
    <recommendedName>
        <fullName evidence="6">Reticulon-like protein</fullName>
    </recommendedName>
</protein>
<dbReference type="Pfam" id="PF02453">
    <property type="entry name" value="Reticulon"/>
    <property type="match status" value="1"/>
</dbReference>
<dbReference type="AlphaFoldDB" id="A0AAN7QLK6"/>
<dbReference type="PANTHER" id="PTHR10994:SF193">
    <property type="entry name" value="RETICULON-LIKE PROTEIN"/>
    <property type="match status" value="1"/>
</dbReference>
<evidence type="ECO:0000259" key="7">
    <source>
        <dbReference type="PROSITE" id="PS50845"/>
    </source>
</evidence>
<reference evidence="8 9" key="1">
    <citation type="journal article" date="2023" name="Hortic Res">
        <title>Pangenome of water caltrop reveals structural variations and asymmetric subgenome divergence after allopolyploidization.</title>
        <authorList>
            <person name="Zhang X."/>
            <person name="Chen Y."/>
            <person name="Wang L."/>
            <person name="Yuan Y."/>
            <person name="Fang M."/>
            <person name="Shi L."/>
            <person name="Lu R."/>
            <person name="Comes H.P."/>
            <person name="Ma Y."/>
            <person name="Chen Y."/>
            <person name="Huang G."/>
            <person name="Zhou Y."/>
            <person name="Zheng Z."/>
            <person name="Qiu Y."/>
        </authorList>
    </citation>
    <scope>NUCLEOTIDE SEQUENCE [LARGE SCALE GENOMIC DNA]</scope>
    <source>
        <tissue evidence="8">Roots</tissue>
    </source>
</reference>
<evidence type="ECO:0000256" key="4">
    <source>
        <dbReference type="ARBA" id="ARBA00022989"/>
    </source>
</evidence>
<feature type="transmembrane region" description="Helical" evidence="6">
    <location>
        <begin position="120"/>
        <end position="153"/>
    </location>
</feature>
<evidence type="ECO:0000256" key="3">
    <source>
        <dbReference type="ARBA" id="ARBA00022824"/>
    </source>
</evidence>
<organism evidence="8 9">
    <name type="scientific">Trapa incisa</name>
    <dbReference type="NCBI Taxonomy" id="236973"/>
    <lineage>
        <taxon>Eukaryota</taxon>
        <taxon>Viridiplantae</taxon>
        <taxon>Streptophyta</taxon>
        <taxon>Embryophyta</taxon>
        <taxon>Tracheophyta</taxon>
        <taxon>Spermatophyta</taxon>
        <taxon>Magnoliopsida</taxon>
        <taxon>eudicotyledons</taxon>
        <taxon>Gunneridae</taxon>
        <taxon>Pentapetalae</taxon>
        <taxon>rosids</taxon>
        <taxon>malvids</taxon>
        <taxon>Myrtales</taxon>
        <taxon>Lythraceae</taxon>
        <taxon>Trapa</taxon>
    </lineage>
</organism>
<dbReference type="PANTHER" id="PTHR10994">
    <property type="entry name" value="RETICULON"/>
    <property type="match status" value="1"/>
</dbReference>
<evidence type="ECO:0000256" key="5">
    <source>
        <dbReference type="ARBA" id="ARBA00023136"/>
    </source>
</evidence>
<evidence type="ECO:0000256" key="1">
    <source>
        <dbReference type="ARBA" id="ARBA00004477"/>
    </source>
</evidence>
<keyword evidence="4 6" id="KW-1133">Transmembrane helix</keyword>
<sequence>MRDFGSGIRYQLLPWLGTKRRHASLIEKIVEKIHGDGPSSSSDSEDEKPSELKAKIFRLFGRERPVHQIFGGGKCPSLGYLKVSVPEEPLLQFASVLKLEINCAAATLREIASGRDLRKFLAIIAGLWVLSIVGSCCNFLTLFYIVFVLLHAVPPLYEKYKDTVHPVAEKVTIEIKKQYVVFEEKMLQRDPALRFPSPCFLCAFGFSMR</sequence>
<evidence type="ECO:0000256" key="2">
    <source>
        <dbReference type="ARBA" id="ARBA00022692"/>
    </source>
</evidence>
<evidence type="ECO:0000313" key="8">
    <source>
        <dbReference type="EMBL" id="KAK4771424.1"/>
    </source>
</evidence>
<feature type="domain" description="Reticulon" evidence="7">
    <location>
        <begin position="76"/>
        <end position="186"/>
    </location>
</feature>
<dbReference type="GO" id="GO:0009617">
    <property type="term" value="P:response to bacterium"/>
    <property type="evidence" value="ECO:0007669"/>
    <property type="project" value="InterPro"/>
</dbReference>
<keyword evidence="2 6" id="KW-0812">Transmembrane</keyword>
<keyword evidence="9" id="KW-1185">Reference proteome</keyword>
<dbReference type="Proteomes" id="UP001345219">
    <property type="component" value="Chromosome 24"/>
</dbReference>
<dbReference type="InterPro" id="IPR045064">
    <property type="entry name" value="Reticulon-like"/>
</dbReference>
<comment type="subcellular location">
    <subcellularLocation>
        <location evidence="1 6">Endoplasmic reticulum membrane</location>
        <topology evidence="1 6">Multi-pass membrane protein</topology>
    </subcellularLocation>
</comment>
<accession>A0AAN7QLK6</accession>
<evidence type="ECO:0000256" key="6">
    <source>
        <dbReference type="RuleBase" id="RU363132"/>
    </source>
</evidence>
<dbReference type="EMBL" id="JAXIOK010000005">
    <property type="protein sequence ID" value="KAK4771424.1"/>
    <property type="molecule type" value="Genomic_DNA"/>
</dbReference>
<keyword evidence="3 6" id="KW-0256">Endoplasmic reticulum</keyword>
<comment type="caution">
    <text evidence="6">Lacks conserved residue(s) required for the propagation of feature annotation.</text>
</comment>
<proteinExistence type="predicted"/>
<dbReference type="InterPro" id="IPR003388">
    <property type="entry name" value="Reticulon"/>
</dbReference>
<comment type="caution">
    <text evidence="8">The sequence shown here is derived from an EMBL/GenBank/DDBJ whole genome shotgun (WGS) entry which is preliminary data.</text>
</comment>
<gene>
    <name evidence="8" type="ORF">SAY87_031956</name>
</gene>
<name>A0AAN7QLK6_9MYRT</name>
<dbReference type="PROSITE" id="PS50845">
    <property type="entry name" value="RETICULON"/>
    <property type="match status" value="1"/>
</dbReference>